<protein>
    <submittedName>
        <fullName evidence="1">Helix-turn-helix transcriptional regulator</fullName>
    </submittedName>
</protein>
<dbReference type="RefSeq" id="WP_186835497.1">
    <property type="nucleotide sequence ID" value="NZ_JACOOQ010000021.1"/>
</dbReference>
<dbReference type="InterPro" id="IPR001387">
    <property type="entry name" value="Cro/C1-type_HTH"/>
</dbReference>
<dbReference type="Proteomes" id="UP000662088">
    <property type="component" value="Unassembled WGS sequence"/>
</dbReference>
<dbReference type="EMBL" id="JACOOQ010000021">
    <property type="protein sequence ID" value="MBC5641002.1"/>
    <property type="molecule type" value="Genomic_DNA"/>
</dbReference>
<comment type="caution">
    <text evidence="1">The sequence shown here is derived from an EMBL/GenBank/DDBJ whole genome shotgun (WGS) entry which is preliminary data.</text>
</comment>
<dbReference type="CDD" id="cd00093">
    <property type="entry name" value="HTH_XRE"/>
    <property type="match status" value="1"/>
</dbReference>
<dbReference type="InterPro" id="IPR011990">
    <property type="entry name" value="TPR-like_helical_dom_sf"/>
</dbReference>
<accession>A0A8I0AF79</accession>
<dbReference type="GO" id="GO:0003677">
    <property type="term" value="F:DNA binding"/>
    <property type="evidence" value="ECO:0007669"/>
    <property type="project" value="InterPro"/>
</dbReference>
<dbReference type="Gene3D" id="1.10.260.40">
    <property type="entry name" value="lambda repressor-like DNA-binding domains"/>
    <property type="match status" value="1"/>
</dbReference>
<dbReference type="Gene3D" id="1.25.40.10">
    <property type="entry name" value="Tetratricopeptide repeat domain"/>
    <property type="match status" value="1"/>
</dbReference>
<dbReference type="SUPFAM" id="SSF48452">
    <property type="entry name" value="TPR-like"/>
    <property type="match status" value="1"/>
</dbReference>
<evidence type="ECO:0000313" key="2">
    <source>
        <dbReference type="Proteomes" id="UP000662088"/>
    </source>
</evidence>
<dbReference type="SUPFAM" id="SSF47413">
    <property type="entry name" value="lambda repressor-like DNA-binding domains"/>
    <property type="match status" value="1"/>
</dbReference>
<proteinExistence type="predicted"/>
<keyword evidence="2" id="KW-1185">Reference proteome</keyword>
<organism evidence="1 2">
    <name type="scientific">Clostridium lentum</name>
    <dbReference type="NCBI Taxonomy" id="2763037"/>
    <lineage>
        <taxon>Bacteria</taxon>
        <taxon>Bacillati</taxon>
        <taxon>Bacillota</taxon>
        <taxon>Clostridia</taxon>
        <taxon>Eubacteriales</taxon>
        <taxon>Clostridiaceae</taxon>
        <taxon>Clostridium</taxon>
    </lineage>
</organism>
<evidence type="ECO:0000313" key="1">
    <source>
        <dbReference type="EMBL" id="MBC5641002.1"/>
    </source>
</evidence>
<gene>
    <name evidence="1" type="ORF">H8R92_11375</name>
</gene>
<dbReference type="InterPro" id="IPR010982">
    <property type="entry name" value="Lambda_DNA-bd_dom_sf"/>
</dbReference>
<reference evidence="1" key="1">
    <citation type="submission" date="2020-08" db="EMBL/GenBank/DDBJ databases">
        <title>Genome public.</title>
        <authorList>
            <person name="Liu C."/>
            <person name="Sun Q."/>
        </authorList>
    </citation>
    <scope>NUCLEOTIDE SEQUENCE</scope>
    <source>
        <strain evidence="1">NSJ-42</strain>
    </source>
</reference>
<sequence length="430" mass="50701">MDYGEILSSGKKIKRIRKELGLKQHEITKGEVTRNLISIIENDKAALTEKVAKVIADNINMACSEQNIDYHVSAKYLLESEEYQAERVVDKYLENLAVDNLQIVDEIEEFLIIYDLTDKKISIYEKIGDLYNDIKDYYKSYTYYIKAFESIKKDKIDDRAAILILKLINCCKVNDKFKEALEFCKLPLKNETFISMDIKLELLLNKAEILMLLKEYDYSLDEIECIEEFTEEFTEEYLFDLNILKGQCYRENKYYRDALEVYRSLKVKIENLDKNKILYINIKIIAIYILLRDNRNIRKYIDESLMLISSKRGLYKEEKGADIFSGLAKGFKFINEDEKAAEYYNHAIYSAKRNKQYTILLDSLENLFEIYEKKKDIDEIDNIKNELLELISTKALNNENKMIFKVIGFYNVMDDKESIEGIVSFILNHQ</sequence>
<name>A0A8I0AF79_9CLOT</name>
<dbReference type="AlphaFoldDB" id="A0A8I0AF79"/>